<dbReference type="STRING" id="1396821.SAMN05444515_10693"/>
<feature type="compositionally biased region" description="Gly residues" evidence="1">
    <location>
        <begin position="170"/>
        <end position="184"/>
    </location>
</feature>
<evidence type="ECO:0000256" key="1">
    <source>
        <dbReference type="SAM" id="MobiDB-lite"/>
    </source>
</evidence>
<reference evidence="5" key="1">
    <citation type="submission" date="2016-10" db="EMBL/GenBank/DDBJ databases">
        <authorList>
            <person name="Varghese N."/>
            <person name="Submissions S."/>
        </authorList>
    </citation>
    <scope>NUCLEOTIDE SEQUENCE [LARGE SCALE GENOMIC DNA]</scope>
    <source>
        <strain evidence="5">DSM 241</strain>
    </source>
</reference>
<dbReference type="Pfam" id="PF13203">
    <property type="entry name" value="DUF2201_N"/>
    <property type="match status" value="1"/>
</dbReference>
<dbReference type="Proteomes" id="UP000199256">
    <property type="component" value="Unassembled WGS sequence"/>
</dbReference>
<feature type="domain" description="VWA-like" evidence="2">
    <location>
        <begin position="326"/>
        <end position="448"/>
    </location>
</feature>
<proteinExistence type="predicted"/>
<dbReference type="InterPro" id="IPR018698">
    <property type="entry name" value="VWA-like_dom"/>
</dbReference>
<dbReference type="PANTHER" id="PTHR38730">
    <property type="entry name" value="SLL7028 PROTEIN"/>
    <property type="match status" value="1"/>
</dbReference>
<accession>A0A1H7KTX3</accession>
<dbReference type="PANTHER" id="PTHR38730:SF1">
    <property type="entry name" value="SLL7028 PROTEIN"/>
    <property type="match status" value="1"/>
</dbReference>
<dbReference type="Pfam" id="PF09967">
    <property type="entry name" value="DUF2201"/>
    <property type="match status" value="1"/>
</dbReference>
<feature type="domain" description="Putative metallopeptidase" evidence="3">
    <location>
        <begin position="12"/>
        <end position="317"/>
    </location>
</feature>
<feature type="compositionally biased region" description="Basic and acidic residues" evidence="1">
    <location>
        <begin position="199"/>
        <end position="229"/>
    </location>
</feature>
<dbReference type="AlphaFoldDB" id="A0A1H7KTX3"/>
<dbReference type="RefSeq" id="WP_090252761.1">
    <property type="nucleotide sequence ID" value="NZ_FOAA01000006.1"/>
</dbReference>
<dbReference type="EMBL" id="FOAA01000006">
    <property type="protein sequence ID" value="SEK89387.1"/>
    <property type="molecule type" value="Genomic_DNA"/>
</dbReference>
<dbReference type="InterPro" id="IPR025154">
    <property type="entry name" value="Put_metallopeptidase_dom"/>
</dbReference>
<gene>
    <name evidence="4" type="ORF">SAMN05444515_10693</name>
</gene>
<dbReference type="OrthoDB" id="9761650at2"/>
<keyword evidence="5" id="KW-1185">Reference proteome</keyword>
<organism evidence="4 5">
    <name type="scientific">Ectothiorhodospira marina</name>
    <dbReference type="NCBI Taxonomy" id="1396821"/>
    <lineage>
        <taxon>Bacteria</taxon>
        <taxon>Pseudomonadati</taxon>
        <taxon>Pseudomonadota</taxon>
        <taxon>Gammaproteobacteria</taxon>
        <taxon>Chromatiales</taxon>
        <taxon>Ectothiorhodospiraceae</taxon>
        <taxon>Ectothiorhodospira</taxon>
    </lineage>
</organism>
<name>A0A1H7KTX3_9GAMM</name>
<evidence type="ECO:0000259" key="3">
    <source>
        <dbReference type="Pfam" id="PF13203"/>
    </source>
</evidence>
<evidence type="ECO:0000259" key="2">
    <source>
        <dbReference type="Pfam" id="PF09967"/>
    </source>
</evidence>
<sequence>MKGYDDPVHAGHRGTGAVQTMVEYAPSTGGLALWMQHQDVDELPESVRAANDGQTIYYGPGFGDLPLPRQVGLVAHQVLHVALRHAQRREELRRLVGDVDAQLYNICADAIVNTSLSHLDWLELPRDAVTLERLLRESLGIRYGPEQALLEWDVERLYRQVDDRRKDGDSGQGQRGDQGASGGEGGEDARDSAQAQARPRQDGPRAEQARRLDGAESRDLLPSDEDVSRPEAAAEQSREWAERISRAHAGDGAFSMLRSLLADLPRVRVPWEQVLRTQLTRGLTRHPELSWSRPSRSYLANQGRTAGGRRMPWEPGMVGSRAVPRLVLVVDVSGSIDEGLLGRFATEIEAITRRTDANLILVIGDLAVRSVQRFEPGVSSLRDLVFEGGAGTDFTPLLKEADRQRPDMGVVLTDLQGPARYRPDWPVLWVVPAEHESTPAPFGRKLVLVD</sequence>
<feature type="region of interest" description="Disordered" evidence="1">
    <location>
        <begin position="164"/>
        <end position="240"/>
    </location>
</feature>
<evidence type="ECO:0000313" key="4">
    <source>
        <dbReference type="EMBL" id="SEK89387.1"/>
    </source>
</evidence>
<evidence type="ECO:0000313" key="5">
    <source>
        <dbReference type="Proteomes" id="UP000199256"/>
    </source>
</evidence>
<protein>
    <submittedName>
        <fullName evidence="4">Predicted metal-dependent peptidase</fullName>
    </submittedName>
</protein>